<protein>
    <submittedName>
        <fullName evidence="7">Reprolysin</fullName>
    </submittedName>
</protein>
<dbReference type="PANTHER" id="PTHR11905:SF159">
    <property type="entry name" value="ADAM METALLOPROTEASE"/>
    <property type="match status" value="1"/>
</dbReference>
<evidence type="ECO:0000256" key="3">
    <source>
        <dbReference type="ARBA" id="ARBA00022833"/>
    </source>
</evidence>
<feature type="domain" description="Peptidase M12B" evidence="6">
    <location>
        <begin position="306"/>
        <end position="407"/>
    </location>
</feature>
<proteinExistence type="predicted"/>
<keyword evidence="5" id="KW-0479">Metal-binding</keyword>
<dbReference type="Gene3D" id="3.40.390.10">
    <property type="entry name" value="Collagenase (Catalytic Domain)"/>
    <property type="match status" value="1"/>
</dbReference>
<feature type="active site" evidence="5">
    <location>
        <position position="345"/>
    </location>
</feature>
<dbReference type="Pfam" id="PF01421">
    <property type="entry name" value="Reprolysin"/>
    <property type="match status" value="1"/>
</dbReference>
<organism evidence="7">
    <name type="scientific">Rhipicephalus appendiculatus</name>
    <name type="common">Brown ear tick</name>
    <dbReference type="NCBI Taxonomy" id="34631"/>
    <lineage>
        <taxon>Eukaryota</taxon>
        <taxon>Metazoa</taxon>
        <taxon>Ecdysozoa</taxon>
        <taxon>Arthropoda</taxon>
        <taxon>Chelicerata</taxon>
        <taxon>Arachnida</taxon>
        <taxon>Acari</taxon>
        <taxon>Parasitiformes</taxon>
        <taxon>Ixodida</taxon>
        <taxon>Ixodoidea</taxon>
        <taxon>Ixodidae</taxon>
        <taxon>Rhipicephalinae</taxon>
        <taxon>Rhipicephalus</taxon>
        <taxon>Rhipicephalus</taxon>
    </lineage>
</organism>
<dbReference type="PROSITE" id="PS50215">
    <property type="entry name" value="ADAM_MEPRO"/>
    <property type="match status" value="1"/>
</dbReference>
<evidence type="ECO:0000256" key="4">
    <source>
        <dbReference type="ARBA" id="ARBA00023049"/>
    </source>
</evidence>
<dbReference type="GO" id="GO:0006509">
    <property type="term" value="P:membrane protein ectodomain proteolysis"/>
    <property type="evidence" value="ECO:0007669"/>
    <property type="project" value="TreeGrafter"/>
</dbReference>
<feature type="binding site" evidence="5">
    <location>
        <position position="348"/>
    </location>
    <ligand>
        <name>Zn(2+)</name>
        <dbReference type="ChEBI" id="CHEBI:29105"/>
        <note>catalytic</note>
    </ligand>
</feature>
<keyword evidence="3 5" id="KW-0862">Zinc</keyword>
<accession>A0A131YMZ2</accession>
<dbReference type="InterPro" id="IPR024079">
    <property type="entry name" value="MetalloPept_cat_dom_sf"/>
</dbReference>
<evidence type="ECO:0000313" key="7">
    <source>
        <dbReference type="EMBL" id="JAP79251.1"/>
    </source>
</evidence>
<keyword evidence="2" id="KW-0378">Hydrolase</keyword>
<feature type="binding site" evidence="5">
    <location>
        <position position="354"/>
    </location>
    <ligand>
        <name>Zn(2+)</name>
        <dbReference type="ChEBI" id="CHEBI:29105"/>
        <note>catalytic</note>
    </ligand>
</feature>
<sequence length="504" mass="56510">MGSGGFPWVIPYEMARLLLQFFLCATLTLITVARKPLIQHSLTVYPQVFEDREDESKKLVIIHEGHSLKLSKGTVLSESVLLRDLTESGVKETYIDGRQHEKDLYQDVETQASLLVKPQAAGHYHIVGLINSTHLIEPIGRMERSSIAGIAHRITAIPEHNGIIGALEADQGFPHVEPREIKEETPILPQNFTVEMMVYSDYYHTMFMEATQDGLGYLIVLMLAVSLRMQQLTPPGSIAVTAIQRSWTPNETYVNLYSENQLLGSETLKTMAKIANRSHHEQLADVVFLLTGRSIVQYKKSKNATEIDTENAGLAYTGSACRYLKVGVAVDYPGYYMAVNIITHELSHSLNASHDGQKDAKNCSGEHEHLMNTHVGGKQNHLYSSCSKRSIRKFLMSKNGSCLRHKINEGYLFEVPHGYLQRKAPFLDGTDYCNRFFPDYSEVEYVEPQHPVNGCRIKCKFGDTDNELREAKLIVPNGTPCKSSIGGIGKKVCHNGFCVPKRKK</sequence>
<dbReference type="EMBL" id="GEDV01009306">
    <property type="protein sequence ID" value="JAP79251.1"/>
    <property type="molecule type" value="Transcribed_RNA"/>
</dbReference>
<evidence type="ECO:0000256" key="1">
    <source>
        <dbReference type="ARBA" id="ARBA00022670"/>
    </source>
</evidence>
<dbReference type="PANTHER" id="PTHR11905">
    <property type="entry name" value="ADAM A DISINTEGRIN AND METALLOPROTEASE DOMAIN"/>
    <property type="match status" value="1"/>
</dbReference>
<name>A0A131YMZ2_RHIAP</name>
<feature type="binding site" evidence="5">
    <location>
        <position position="344"/>
    </location>
    <ligand>
        <name>Zn(2+)</name>
        <dbReference type="ChEBI" id="CHEBI:29105"/>
        <note>catalytic</note>
    </ligand>
</feature>
<evidence type="ECO:0000259" key="6">
    <source>
        <dbReference type="PROSITE" id="PS50215"/>
    </source>
</evidence>
<dbReference type="AlphaFoldDB" id="A0A131YMZ2"/>
<evidence type="ECO:0000256" key="2">
    <source>
        <dbReference type="ARBA" id="ARBA00022801"/>
    </source>
</evidence>
<reference evidence="7" key="1">
    <citation type="journal article" date="2016" name="Ticks Tick Borne Dis.">
        <title>De novo assembly and annotation of the salivary gland transcriptome of Rhipicephalus appendiculatus male and female ticks during blood feeding.</title>
        <authorList>
            <person name="de Castro M.H."/>
            <person name="de Klerk D."/>
            <person name="Pienaar R."/>
            <person name="Latif A.A."/>
            <person name="Rees D.J."/>
            <person name="Mans B.J."/>
        </authorList>
    </citation>
    <scope>NUCLEOTIDE SEQUENCE</scope>
    <source>
        <tissue evidence="7">Salivary glands</tissue>
    </source>
</reference>
<evidence type="ECO:0000256" key="5">
    <source>
        <dbReference type="PROSITE-ProRule" id="PRU00276"/>
    </source>
</evidence>
<keyword evidence="4" id="KW-0482">Metalloprotease</keyword>
<dbReference type="InterPro" id="IPR001590">
    <property type="entry name" value="Peptidase_M12B"/>
</dbReference>
<dbReference type="SUPFAM" id="SSF55486">
    <property type="entry name" value="Metalloproteases ('zincins'), catalytic domain"/>
    <property type="match status" value="1"/>
</dbReference>
<keyword evidence="1" id="KW-0645">Protease</keyword>
<dbReference type="GO" id="GO:0046872">
    <property type="term" value="F:metal ion binding"/>
    <property type="evidence" value="ECO:0007669"/>
    <property type="project" value="UniProtKB-KW"/>
</dbReference>
<comment type="caution">
    <text evidence="5">Lacks conserved residue(s) required for the propagation of feature annotation.</text>
</comment>
<dbReference type="GO" id="GO:0004222">
    <property type="term" value="F:metalloendopeptidase activity"/>
    <property type="evidence" value="ECO:0007669"/>
    <property type="project" value="InterPro"/>
</dbReference>